<evidence type="ECO:0000313" key="7">
    <source>
        <dbReference type="Proteomes" id="UP001528823"/>
    </source>
</evidence>
<evidence type="ECO:0000256" key="2">
    <source>
        <dbReference type="ARBA" id="ARBA00022692"/>
    </source>
</evidence>
<comment type="caution">
    <text evidence="6">The sequence shown here is derived from an EMBL/GenBank/DDBJ whole genome shotgun (WGS) entry which is preliminary data.</text>
</comment>
<keyword evidence="2" id="KW-0812">Transmembrane</keyword>
<dbReference type="Pfam" id="PF06271">
    <property type="entry name" value="RDD"/>
    <property type="match status" value="1"/>
</dbReference>
<evidence type="ECO:0000256" key="4">
    <source>
        <dbReference type="ARBA" id="ARBA00023136"/>
    </source>
</evidence>
<dbReference type="Proteomes" id="UP001528823">
    <property type="component" value="Unassembled WGS sequence"/>
</dbReference>
<keyword evidence="3" id="KW-1133">Transmembrane helix</keyword>
<feature type="domain" description="RDD" evidence="5">
    <location>
        <begin position="23"/>
        <end position="145"/>
    </location>
</feature>
<protein>
    <submittedName>
        <fullName evidence="6">RDD family protein</fullName>
    </submittedName>
</protein>
<evidence type="ECO:0000313" key="6">
    <source>
        <dbReference type="EMBL" id="MDE1461445.1"/>
    </source>
</evidence>
<evidence type="ECO:0000256" key="1">
    <source>
        <dbReference type="ARBA" id="ARBA00004141"/>
    </source>
</evidence>
<name>A0ABT5U5H7_9GAMM</name>
<reference evidence="6 7" key="1">
    <citation type="submission" date="2022-11" db="EMBL/GenBank/DDBJ databases">
        <title>Spartinivicinus poritis sp. nov., isolated from scleractinian coral Porites lutea.</title>
        <authorList>
            <person name="Zhang G."/>
            <person name="Cai L."/>
            <person name="Wei Q."/>
        </authorList>
    </citation>
    <scope>NUCLEOTIDE SEQUENCE [LARGE SCALE GENOMIC DNA]</scope>
    <source>
        <strain evidence="6 7">A2-2</strain>
    </source>
</reference>
<proteinExistence type="predicted"/>
<organism evidence="6 7">
    <name type="scientific">Spartinivicinus poritis</name>
    <dbReference type="NCBI Taxonomy" id="2994640"/>
    <lineage>
        <taxon>Bacteria</taxon>
        <taxon>Pseudomonadati</taxon>
        <taxon>Pseudomonadota</taxon>
        <taxon>Gammaproteobacteria</taxon>
        <taxon>Oceanospirillales</taxon>
        <taxon>Zooshikellaceae</taxon>
        <taxon>Spartinivicinus</taxon>
    </lineage>
</organism>
<keyword evidence="7" id="KW-1185">Reference proteome</keyword>
<dbReference type="RefSeq" id="WP_274687810.1">
    <property type="nucleotide sequence ID" value="NZ_JAPMOU010000005.1"/>
</dbReference>
<evidence type="ECO:0000256" key="3">
    <source>
        <dbReference type="ARBA" id="ARBA00022989"/>
    </source>
</evidence>
<dbReference type="InterPro" id="IPR010432">
    <property type="entry name" value="RDD"/>
</dbReference>
<dbReference type="EMBL" id="JAPMOU010000005">
    <property type="protein sequence ID" value="MDE1461445.1"/>
    <property type="molecule type" value="Genomic_DNA"/>
</dbReference>
<dbReference type="PANTHER" id="PTHR38480">
    <property type="entry name" value="SLR0254 PROTEIN"/>
    <property type="match status" value="1"/>
</dbReference>
<gene>
    <name evidence="6" type="ORF">ORQ98_05640</name>
</gene>
<comment type="subcellular location">
    <subcellularLocation>
        <location evidence="1">Membrane</location>
        <topology evidence="1">Multi-pass membrane protein</topology>
    </subcellularLocation>
</comment>
<evidence type="ECO:0000259" key="5">
    <source>
        <dbReference type="Pfam" id="PF06271"/>
    </source>
</evidence>
<sequence length="228" mass="25480">MQRLDSQIVIETPEGISLPLTPAGPGVRILAFLIDAIIRYAIVFAVFFVLQFFGDIGSGIGLIAMFLFEWFYPVFFDVFRHGVTPGKKSFNLRVIHDDGTPICFSSSVVRNLLRVADFLPSFYILGVLCMMSNRRFQRLGDLAAGTLVVYDSPSVQFAESRIEGSQSFPVPLNWQQQQAIIQFSERCNTLSEARQQELANLLTPVTQDRDQAAVNTLLRVANGILGRQ</sequence>
<keyword evidence="4" id="KW-0472">Membrane</keyword>
<accession>A0ABT5U5H7</accession>
<dbReference type="PANTHER" id="PTHR38480:SF1">
    <property type="entry name" value="SLR0254 PROTEIN"/>
    <property type="match status" value="1"/>
</dbReference>